<name>F4QJZ7_9CAUL</name>
<dbReference type="EMBL" id="GL883077">
    <property type="protein sequence ID" value="EGF92024.1"/>
    <property type="molecule type" value="Genomic_DNA"/>
</dbReference>
<dbReference type="HOGENOM" id="CLU_117986_0_1_5"/>
<organism evidence="2 3">
    <name type="scientific">Asticcacaulis biprosthecium C19</name>
    <dbReference type="NCBI Taxonomy" id="715226"/>
    <lineage>
        <taxon>Bacteria</taxon>
        <taxon>Pseudomonadati</taxon>
        <taxon>Pseudomonadota</taxon>
        <taxon>Alphaproteobacteria</taxon>
        <taxon>Caulobacterales</taxon>
        <taxon>Caulobacteraceae</taxon>
        <taxon>Asticcacaulis</taxon>
    </lineage>
</organism>
<evidence type="ECO:0008006" key="4">
    <source>
        <dbReference type="Google" id="ProtNLM"/>
    </source>
</evidence>
<dbReference type="eggNOG" id="COG5468">
    <property type="taxonomic scope" value="Bacteria"/>
</dbReference>
<gene>
    <name evidence="2" type="ORF">ABI_04560</name>
</gene>
<dbReference type="PROSITE" id="PS51257">
    <property type="entry name" value="PROKAR_LIPOPROTEIN"/>
    <property type="match status" value="1"/>
</dbReference>
<dbReference type="Gene3D" id="3.30.160.150">
    <property type="entry name" value="Lipoprotein like domain"/>
    <property type="match status" value="1"/>
</dbReference>
<evidence type="ECO:0000313" key="2">
    <source>
        <dbReference type="EMBL" id="EGF92024.1"/>
    </source>
</evidence>
<dbReference type="GO" id="GO:0043165">
    <property type="term" value="P:Gram-negative-bacterium-type cell outer membrane assembly"/>
    <property type="evidence" value="ECO:0007669"/>
    <property type="project" value="InterPro"/>
</dbReference>
<keyword evidence="1" id="KW-0732">Signal</keyword>
<dbReference type="GO" id="GO:0019867">
    <property type="term" value="C:outer membrane"/>
    <property type="evidence" value="ECO:0007669"/>
    <property type="project" value="InterPro"/>
</dbReference>
<evidence type="ECO:0000313" key="3">
    <source>
        <dbReference type="Proteomes" id="UP000006512"/>
    </source>
</evidence>
<dbReference type="AlphaFoldDB" id="F4QJZ7"/>
<feature type="signal peptide" evidence="1">
    <location>
        <begin position="1"/>
        <end position="24"/>
    </location>
</feature>
<proteinExistence type="predicted"/>
<accession>F4QJZ7</accession>
<keyword evidence="3" id="KW-1185">Reference proteome</keyword>
<dbReference type="RefSeq" id="WP_006271193.1">
    <property type="nucleotide sequence ID" value="NZ_GL883077.1"/>
</dbReference>
<reference evidence="3" key="1">
    <citation type="submission" date="2011-03" db="EMBL/GenBank/DDBJ databases">
        <title>Draft genome sequence of Brevundimonas diminuta.</title>
        <authorList>
            <person name="Brown P.J.B."/>
            <person name="Buechlein A."/>
            <person name="Hemmerich C."/>
            <person name="Brun Y.V."/>
        </authorList>
    </citation>
    <scope>NUCLEOTIDE SEQUENCE [LARGE SCALE GENOMIC DNA]</scope>
    <source>
        <strain evidence="3">C19</strain>
    </source>
</reference>
<sequence>MRTALKLLCLGVLAISPVTLSGCAGYTALYAERVTVNMAQIGLEVPQTRTGYYLEQDLRNGFGADDVSPKLYKLTVTMTERHYSIGYRVDETSTRSEITSRVSYVLTDTRTNKRLTRGNFSETVTFNTSQSPFTGVVSQQDAQERIAATISDRIQADLALYFHQKAK</sequence>
<dbReference type="Proteomes" id="UP000006512">
    <property type="component" value="Unassembled WGS sequence"/>
</dbReference>
<evidence type="ECO:0000256" key="1">
    <source>
        <dbReference type="SAM" id="SignalP"/>
    </source>
</evidence>
<dbReference type="STRING" id="715226.ABI_04560"/>
<protein>
    <recommendedName>
        <fullName evidence="4">Lipoprotein</fullName>
    </recommendedName>
</protein>
<dbReference type="OrthoDB" id="8480109at2"/>
<feature type="chain" id="PRO_5003320916" description="Lipoprotein" evidence="1">
    <location>
        <begin position="25"/>
        <end position="167"/>
    </location>
</feature>